<name>A0A4R6MJG1_9GAMM</name>
<protein>
    <submittedName>
        <fullName evidence="3">Glycosyltransferase involved in cell wall biosynthesis</fullName>
    </submittedName>
</protein>
<comment type="caution">
    <text evidence="3">The sequence shown here is derived from an EMBL/GenBank/DDBJ whole genome shotgun (WGS) entry which is preliminary data.</text>
</comment>
<dbReference type="InterPro" id="IPR001296">
    <property type="entry name" value="Glyco_trans_1"/>
</dbReference>
<dbReference type="Gene3D" id="3.40.50.2000">
    <property type="entry name" value="Glycogen Phosphorylase B"/>
    <property type="match status" value="2"/>
</dbReference>
<dbReference type="Pfam" id="PF13439">
    <property type="entry name" value="Glyco_transf_4"/>
    <property type="match status" value="1"/>
</dbReference>
<evidence type="ECO:0000313" key="3">
    <source>
        <dbReference type="EMBL" id="TDP01071.1"/>
    </source>
</evidence>
<dbReference type="Pfam" id="PF00534">
    <property type="entry name" value="Glycos_transf_1"/>
    <property type="match status" value="1"/>
</dbReference>
<dbReference type="InterPro" id="IPR028098">
    <property type="entry name" value="Glyco_trans_4-like_N"/>
</dbReference>
<dbReference type="RefSeq" id="WP_133502120.1">
    <property type="nucleotide sequence ID" value="NZ_SNXC01000003.1"/>
</dbReference>
<accession>A0A4R6MJG1</accession>
<gene>
    <name evidence="3" type="ORF">DFP79_0223</name>
</gene>
<dbReference type="Proteomes" id="UP000294656">
    <property type="component" value="Unassembled WGS sequence"/>
</dbReference>
<dbReference type="GO" id="GO:1901135">
    <property type="term" value="P:carbohydrate derivative metabolic process"/>
    <property type="evidence" value="ECO:0007669"/>
    <property type="project" value="UniProtKB-ARBA"/>
</dbReference>
<dbReference type="PANTHER" id="PTHR12526">
    <property type="entry name" value="GLYCOSYLTRANSFERASE"/>
    <property type="match status" value="1"/>
</dbReference>
<evidence type="ECO:0000259" key="2">
    <source>
        <dbReference type="Pfam" id="PF13439"/>
    </source>
</evidence>
<feature type="domain" description="Glycosyl transferase family 1" evidence="1">
    <location>
        <begin position="181"/>
        <end position="325"/>
    </location>
</feature>
<feature type="domain" description="Glycosyltransferase subfamily 4-like N-terminal" evidence="2">
    <location>
        <begin position="12"/>
        <end position="172"/>
    </location>
</feature>
<dbReference type="OrthoDB" id="9804196at2"/>
<evidence type="ECO:0000313" key="4">
    <source>
        <dbReference type="Proteomes" id="UP000294656"/>
    </source>
</evidence>
<dbReference type="SUPFAM" id="SSF53756">
    <property type="entry name" value="UDP-Glycosyltransferase/glycogen phosphorylase"/>
    <property type="match status" value="1"/>
</dbReference>
<dbReference type="EMBL" id="SNXC01000003">
    <property type="protein sequence ID" value="TDP01071.1"/>
    <property type="molecule type" value="Genomic_DNA"/>
</dbReference>
<organism evidence="3 4">
    <name type="scientific">Marinomonas balearica</name>
    <dbReference type="NCBI Taxonomy" id="491947"/>
    <lineage>
        <taxon>Bacteria</taxon>
        <taxon>Pseudomonadati</taxon>
        <taxon>Pseudomonadota</taxon>
        <taxon>Gammaproteobacteria</taxon>
        <taxon>Oceanospirillales</taxon>
        <taxon>Oceanospirillaceae</taxon>
        <taxon>Marinomonas</taxon>
    </lineage>
</organism>
<evidence type="ECO:0000259" key="1">
    <source>
        <dbReference type="Pfam" id="PF00534"/>
    </source>
</evidence>
<keyword evidence="4" id="KW-1185">Reference proteome</keyword>
<keyword evidence="3" id="KW-0808">Transferase</keyword>
<proteinExistence type="predicted"/>
<dbReference type="GO" id="GO:0016757">
    <property type="term" value="F:glycosyltransferase activity"/>
    <property type="evidence" value="ECO:0007669"/>
    <property type="project" value="InterPro"/>
</dbReference>
<reference evidence="3 4" key="1">
    <citation type="submission" date="2019-03" db="EMBL/GenBank/DDBJ databases">
        <title>Genomic Encyclopedia of Type Strains, Phase III (KMG-III): the genomes of soil and plant-associated and newly described type strains.</title>
        <authorList>
            <person name="Whitman W."/>
        </authorList>
    </citation>
    <scope>NUCLEOTIDE SEQUENCE [LARGE SCALE GENOMIC DNA]</scope>
    <source>
        <strain evidence="3 4">CECT 7378</strain>
    </source>
</reference>
<dbReference type="AlphaFoldDB" id="A0A4R6MJG1"/>
<sequence>MKIIEVVQHLAPGGIETLVLELEKAYQNIDHITIVSLEGQQSKAEKQWPRLLQTKCDMVFLDKQPGLQWSVVQTLTSLFKKHKPDAIHTHHIGPLLYGGLAAKRVGIRNIVHTEHDVWHLQQSRKRYLLQSSLLSVVKPTLVADAKYVGRALSILFPKYKNCIIPNGIDTDKFSPGSQFQARSALSLPQKSGLVGCAARLVQGKGHTYLFNAMLDIPKDIHLALAGDGELRQELEDGAEALGLSDRIHFLGNLDNMCDFYRSLDVFCLPSEAEGLPLSPLEAQACNIPVILTDVGGCEEAICPDSGMLIPAKDSEALALAISKKLLIDEDKIPPRQFVASQYSLNKAAQSYRTLMLKLGEAS</sequence>